<dbReference type="SUPFAM" id="SSF46934">
    <property type="entry name" value="UBA-like"/>
    <property type="match status" value="1"/>
</dbReference>
<dbReference type="GO" id="GO:0006897">
    <property type="term" value="P:endocytosis"/>
    <property type="evidence" value="ECO:0007669"/>
    <property type="project" value="TreeGrafter"/>
</dbReference>
<dbReference type="CDD" id="cd14285">
    <property type="entry name" value="UBA_scEDE1_like"/>
    <property type="match status" value="1"/>
</dbReference>
<dbReference type="CDD" id="cd00052">
    <property type="entry name" value="EH"/>
    <property type="match status" value="3"/>
</dbReference>
<sequence>MAVINFKVPLSKEENASFGSQFRSLDRDEFGIVTGDTLKSYFSNSGLSSQLLSRVWSLVDTEQQGFLNISQFSAAMRAIGHLQLNPQLSVTSELYEAPPSQMTTLAGAGYSGIPPVTPHDYAKFSQLFDRSSEDGVRISGAKAKEVFLKAKLPNVVLGSIWTLCDRNNSGSLDKTEFVIAMHLIQLTLNKHPSATKLPTSLPPEIWRTSAPSNLAPLSRDSTGLSTSSSIARTGTLARLSSNSFTNISNDWTLTYEKKQQFDSIFDALDKNKAGALGADVLVPFFLTSKLSQEVLATIWDLADIYNNPVFTKTEFAIAMFLIQKKNAGIEFPDIVPDQLLNSPALGLHSGNAPQQQYYPPAPAYNKQPVIPSRDTKPHFERPQPQKGSSSLNELLTLNPSFDGQPNRSYQAVSNNTGSSIGTTSRQVVPGLERSSSLGNYGASQQSSKPYEGNLQRSATQHYGGDHYPMHSNLQPYASHSPSQKQLSYTSTPPMSSAALTEVPEPSQSGNWEGTASPGGGTGYQSEPSIELANLSNQISSLTTQATMLSEKRTNIKHDLDEIAQLKSKTETKLTSLRSSYEKERLEVDELETQLVRSRKELKLLEQELKVAEEEYNEVQSQLLRVKDELEETKHTNMETTGRISQYNNLAATMRRDLTEKQRQVKQEKSLLSVNAKQEELSQITVANLQAEIKGIDEQLVLFINKGKELDEYRVNIEKQHSEMERKHQEFVSRSHELENKYREFGEREKDLVQRTKEITENEQRYQAENLKLQKMFEELNKKRLEYELAEKEVLQQKLEEKEENLHTDEKSPIQPPTEETVEKQNISFASESKNAEIITDDQTSSTKAKSEIRDNVSLPVGLPQDDEGKQDSVFDKDIPTSPSQTELDEEEHIASAETVAQAMDEGDMNVYRIPRSESMTSSTANNAPQSVRDEEETDIPEVTGEHTRLPPKESDIIDEECERDLTHAADKSIPGGWDDLDYDDNSKTISDPPSASKSQLKSSNLVDSSGTDQSLASTAHSNMLDSDSGISEYLYHSSREVPSADAGFYRMTPATPIGGAAEHDNENITLQPASITSGENMPTTSSTHIMKENVSESSPSTHHFSNQQLNQTASVRIPSISTPVKTTEGYMVEPVSPVPTLNAQTTPSYGNSMPYLENSELLDPEELQKTKSSEIVFDDFAFEDLEQASPEDELGATPRLDPSAEFETAPIGFDHDNLNNSGFIDAPHPVFSSSANNQPVSVNDRDEWDEIFPAYETNRSSMNPITRPNDPKNSFMNVSAVKSPTKETAVHSTGAPIVPAAVQELESMGFSNSEATNALNKCNWDLEAATNFLLDNS</sequence>
<evidence type="ECO:0000256" key="4">
    <source>
        <dbReference type="SAM" id="MobiDB-lite"/>
    </source>
</evidence>
<accession>A0A0X8HS38</accession>
<dbReference type="SMART" id="SM00027">
    <property type="entry name" value="EH"/>
    <property type="match status" value="3"/>
</dbReference>
<keyword evidence="2 3" id="KW-0175">Coiled coil</keyword>
<name>A0A0X8HS38_9SACH</name>
<dbReference type="Gene3D" id="1.10.238.10">
    <property type="entry name" value="EF-hand"/>
    <property type="match status" value="3"/>
</dbReference>
<dbReference type="Pfam" id="PF12763">
    <property type="entry name" value="EH"/>
    <property type="match status" value="3"/>
</dbReference>
<feature type="region of interest" description="Disordered" evidence="4">
    <location>
        <begin position="914"/>
        <end position="955"/>
    </location>
</feature>
<dbReference type="STRING" id="45286.A0A0X8HS38"/>
<feature type="domain" description="EH" evidence="6">
    <location>
        <begin position="257"/>
        <end position="346"/>
    </location>
</feature>
<feature type="region of interest" description="Disordered" evidence="4">
    <location>
        <begin position="1092"/>
        <end position="1112"/>
    </location>
</feature>
<feature type="compositionally biased region" description="Polar residues" evidence="4">
    <location>
        <begin position="987"/>
        <end position="1014"/>
    </location>
</feature>
<feature type="domain" description="UBA" evidence="5">
    <location>
        <begin position="1296"/>
        <end position="1336"/>
    </location>
</feature>
<dbReference type="PROSITE" id="PS50031">
    <property type="entry name" value="EH"/>
    <property type="match status" value="3"/>
</dbReference>
<gene>
    <name evidence="8" type="ORF">AW171_hschr42313</name>
</gene>
<dbReference type="GO" id="GO:0016197">
    <property type="term" value="P:endosomal transport"/>
    <property type="evidence" value="ECO:0007669"/>
    <property type="project" value="TreeGrafter"/>
</dbReference>
<feature type="compositionally biased region" description="Basic and acidic residues" evidence="4">
    <location>
        <begin position="373"/>
        <end position="383"/>
    </location>
</feature>
<evidence type="ECO:0000256" key="1">
    <source>
        <dbReference type="ARBA" id="ARBA00022837"/>
    </source>
</evidence>
<feature type="region of interest" description="Disordered" evidence="4">
    <location>
        <begin position="967"/>
        <end position="1014"/>
    </location>
</feature>
<feature type="region of interest" description="Disordered" evidence="4">
    <location>
        <begin position="350"/>
        <end position="527"/>
    </location>
</feature>
<keyword evidence="1" id="KW-0106">Calcium</keyword>
<evidence type="ECO:0000313" key="8">
    <source>
        <dbReference type="EMBL" id="AMD20420.1"/>
    </source>
</evidence>
<dbReference type="InterPro" id="IPR002048">
    <property type="entry name" value="EF_hand_dom"/>
</dbReference>
<feature type="domain" description="EF-hand" evidence="7">
    <location>
        <begin position="152"/>
        <end position="187"/>
    </location>
</feature>
<feature type="domain" description="EH" evidence="6">
    <location>
        <begin position="14"/>
        <end position="94"/>
    </location>
</feature>
<evidence type="ECO:0000259" key="5">
    <source>
        <dbReference type="PROSITE" id="PS50030"/>
    </source>
</evidence>
<dbReference type="GO" id="GO:0005886">
    <property type="term" value="C:plasma membrane"/>
    <property type="evidence" value="ECO:0007669"/>
    <property type="project" value="TreeGrafter"/>
</dbReference>
<feature type="compositionally biased region" description="Polar residues" evidence="4">
    <location>
        <begin position="1095"/>
        <end position="1112"/>
    </location>
</feature>
<dbReference type="PANTHER" id="PTHR11216:SF170">
    <property type="entry name" value="DYNAMIN ASSOCIATED PROTEIN 160, ISOFORM D"/>
    <property type="match status" value="1"/>
</dbReference>
<dbReference type="Gene3D" id="1.10.8.10">
    <property type="entry name" value="DNA helicase RuvA subunit, C-terminal domain"/>
    <property type="match status" value="1"/>
</dbReference>
<feature type="region of interest" description="Disordered" evidence="4">
    <location>
        <begin position="800"/>
        <end position="892"/>
    </location>
</feature>
<evidence type="ECO:0000256" key="2">
    <source>
        <dbReference type="ARBA" id="ARBA00023054"/>
    </source>
</evidence>
<organism evidence="8 9">
    <name type="scientific">Eremothecium sinecaudum</name>
    <dbReference type="NCBI Taxonomy" id="45286"/>
    <lineage>
        <taxon>Eukaryota</taxon>
        <taxon>Fungi</taxon>
        <taxon>Dikarya</taxon>
        <taxon>Ascomycota</taxon>
        <taxon>Saccharomycotina</taxon>
        <taxon>Saccharomycetes</taxon>
        <taxon>Saccharomycetales</taxon>
        <taxon>Saccharomycetaceae</taxon>
        <taxon>Eremothecium</taxon>
    </lineage>
</organism>
<dbReference type="Pfam" id="PF00627">
    <property type="entry name" value="UBA"/>
    <property type="match status" value="1"/>
</dbReference>
<feature type="compositionally biased region" description="Basic and acidic residues" evidence="4">
    <location>
        <begin position="943"/>
        <end position="955"/>
    </location>
</feature>
<dbReference type="InterPro" id="IPR009060">
    <property type="entry name" value="UBA-like_sf"/>
</dbReference>
<dbReference type="GO" id="GO:0005737">
    <property type="term" value="C:cytoplasm"/>
    <property type="evidence" value="ECO:0007669"/>
    <property type="project" value="TreeGrafter"/>
</dbReference>
<dbReference type="EMBL" id="CP014244">
    <property type="protein sequence ID" value="AMD20420.1"/>
    <property type="molecule type" value="Genomic_DNA"/>
</dbReference>
<proteinExistence type="predicted"/>
<protein>
    <submittedName>
        <fullName evidence="8">HDL324Cp</fullName>
    </submittedName>
</protein>
<evidence type="ECO:0000259" key="6">
    <source>
        <dbReference type="PROSITE" id="PS50031"/>
    </source>
</evidence>
<evidence type="ECO:0000313" key="9">
    <source>
        <dbReference type="Proteomes" id="UP000243052"/>
    </source>
</evidence>
<feature type="compositionally biased region" description="Polar residues" evidence="4">
    <location>
        <begin position="433"/>
        <end position="460"/>
    </location>
</feature>
<feature type="domain" description="EF-hand" evidence="7">
    <location>
        <begin position="256"/>
        <end position="291"/>
    </location>
</feature>
<feature type="compositionally biased region" description="Basic and acidic residues" evidence="4">
    <location>
        <begin position="800"/>
        <end position="811"/>
    </location>
</feature>
<dbReference type="PROSITE" id="PS50222">
    <property type="entry name" value="EF_HAND_2"/>
    <property type="match status" value="3"/>
</dbReference>
<feature type="domain" description="EH" evidence="6">
    <location>
        <begin position="120"/>
        <end position="212"/>
    </location>
</feature>
<feature type="compositionally biased region" description="Polar residues" evidence="4">
    <location>
        <begin position="823"/>
        <end position="832"/>
    </location>
</feature>
<feature type="compositionally biased region" description="Polar residues" evidence="4">
    <location>
        <begin position="385"/>
        <end position="412"/>
    </location>
</feature>
<dbReference type="PROSITE" id="PS50030">
    <property type="entry name" value="UBA"/>
    <property type="match status" value="1"/>
</dbReference>
<dbReference type="SUPFAM" id="SSF47473">
    <property type="entry name" value="EF-hand"/>
    <property type="match status" value="3"/>
</dbReference>
<reference evidence="8 9" key="1">
    <citation type="submission" date="2016-01" db="EMBL/GenBank/DDBJ databases">
        <title>Genome sequence of the yeast Holleya sinecauda.</title>
        <authorList>
            <person name="Dietrich F.S."/>
        </authorList>
    </citation>
    <scope>NUCLEOTIDE SEQUENCE [LARGE SCALE GENOMIC DNA]</scope>
    <source>
        <strain evidence="8 9">ATCC 58844</strain>
    </source>
</reference>
<evidence type="ECO:0000256" key="3">
    <source>
        <dbReference type="SAM" id="Coils"/>
    </source>
</evidence>
<dbReference type="InterPro" id="IPR018247">
    <property type="entry name" value="EF_Hand_1_Ca_BS"/>
</dbReference>
<dbReference type="PROSITE" id="PS00018">
    <property type="entry name" value="EF_HAND_1"/>
    <property type="match status" value="1"/>
</dbReference>
<feature type="domain" description="EF-hand" evidence="7">
    <location>
        <begin position="47"/>
        <end position="82"/>
    </location>
</feature>
<feature type="compositionally biased region" description="Polar residues" evidence="4">
    <location>
        <begin position="917"/>
        <end position="929"/>
    </location>
</feature>
<dbReference type="InterPro" id="IPR011992">
    <property type="entry name" value="EF-hand-dom_pair"/>
</dbReference>
<dbReference type="RefSeq" id="XP_017987416.1">
    <property type="nucleotide sequence ID" value="XM_018132006.1"/>
</dbReference>
<dbReference type="InterPro" id="IPR015940">
    <property type="entry name" value="UBA"/>
</dbReference>
<evidence type="ECO:0000259" key="7">
    <source>
        <dbReference type="PROSITE" id="PS50222"/>
    </source>
</evidence>
<feature type="coiled-coil region" evidence="3">
    <location>
        <begin position="531"/>
        <end position="663"/>
    </location>
</feature>
<dbReference type="SMART" id="SM00054">
    <property type="entry name" value="EFh"/>
    <property type="match status" value="2"/>
</dbReference>
<dbReference type="SMART" id="SM00165">
    <property type="entry name" value="UBA"/>
    <property type="match status" value="1"/>
</dbReference>
<dbReference type="OrthoDB" id="524326at2759"/>
<feature type="region of interest" description="Disordered" evidence="4">
    <location>
        <begin position="1189"/>
        <end position="1214"/>
    </location>
</feature>
<dbReference type="PANTHER" id="PTHR11216">
    <property type="entry name" value="EH DOMAIN"/>
    <property type="match status" value="1"/>
</dbReference>
<keyword evidence="9" id="KW-1185">Reference proteome</keyword>
<feature type="compositionally biased region" description="Low complexity" evidence="4">
    <location>
        <begin position="413"/>
        <end position="424"/>
    </location>
</feature>
<feature type="compositionally biased region" description="Basic and acidic residues" evidence="4">
    <location>
        <begin position="866"/>
        <end position="878"/>
    </location>
</feature>
<feature type="compositionally biased region" description="Polar residues" evidence="4">
    <location>
        <begin position="471"/>
        <end position="498"/>
    </location>
</feature>
<dbReference type="InterPro" id="IPR000261">
    <property type="entry name" value="EH_dom"/>
</dbReference>
<dbReference type="Proteomes" id="UP000243052">
    <property type="component" value="Chromosome iv"/>
</dbReference>
<dbReference type="GeneID" id="28723666"/>
<dbReference type="GO" id="GO:0005509">
    <property type="term" value="F:calcium ion binding"/>
    <property type="evidence" value="ECO:0007669"/>
    <property type="project" value="InterPro"/>
</dbReference>